<reference evidence="1" key="1">
    <citation type="submission" date="2021-06" db="EMBL/GenBank/DDBJ databases">
        <authorList>
            <person name="Rolland C."/>
        </authorList>
    </citation>
    <scope>NUCLEOTIDE SEQUENCE</scope>
    <source>
        <strain evidence="1">347.936635</strain>
    </source>
</reference>
<sequence>MDPTKATNKLPFSITNNTTDQVWGLTDFELVVPRSSFKNDIDDHELLVEARRFTYSLDFWIYNPGNHDPDEPPYFSPRTWEVSTCVLDTVIFQWMAKIKEKHVTYADEHYVWKLQCKFLRNTLFLPPGYTLSIPDYLGLCNAGFRCKWKTFDLPSIQPLSHKPHRHLHILYKTTTCVGSQSTIADFSLNVGDVFIFLICKAKIKGVTLVMLNANHDVTFDSHELTKMKTDRNHIGYVIPLGQMPLEVARRSLRTYNLEDCDLQYGKFGGPATLYIHFESPEEHLCKMVRISTLHINELFFVDDNIQNQQYIYSMATAETSDSVI</sequence>
<dbReference type="EMBL" id="MZ420154">
    <property type="protein sequence ID" value="QYA18361.1"/>
    <property type="molecule type" value="Genomic_DNA"/>
</dbReference>
<accession>A0A8F8KNV8</accession>
<organism evidence="1">
    <name type="scientific">Clandestinovirus</name>
    <dbReference type="NCBI Taxonomy" id="2831644"/>
    <lineage>
        <taxon>Viruses</taxon>
    </lineage>
</organism>
<proteinExistence type="predicted"/>
<name>A0A8F8KNV8_9VIRU</name>
<gene>
    <name evidence="1" type="ORF">KOM_12_91</name>
</gene>
<evidence type="ECO:0000313" key="1">
    <source>
        <dbReference type="EMBL" id="QYA18361.1"/>
    </source>
</evidence>
<protein>
    <submittedName>
        <fullName evidence="1">Uncharacterized protein</fullName>
    </submittedName>
</protein>